<dbReference type="VEuPathDB" id="AmoebaDB:NF0022710"/>
<evidence type="ECO:0000259" key="2">
    <source>
        <dbReference type="PROSITE" id="PS50041"/>
    </source>
</evidence>
<dbReference type="EMBL" id="VFQX01000063">
    <property type="protein sequence ID" value="KAF0972994.1"/>
    <property type="molecule type" value="Genomic_DNA"/>
</dbReference>
<proteinExistence type="predicted"/>
<name>A0A6A5BG24_NAEFO</name>
<dbReference type="VEuPathDB" id="AmoebaDB:NF0022720"/>
<dbReference type="InterPro" id="IPR041690">
    <property type="entry name" value="Cadherin_5"/>
</dbReference>
<accession>A0A6A5BG24</accession>
<dbReference type="Proteomes" id="UP000444721">
    <property type="component" value="Unassembled WGS sequence"/>
</dbReference>
<dbReference type="Pfam" id="PF17892">
    <property type="entry name" value="Cadherin_5"/>
    <property type="match status" value="3"/>
</dbReference>
<feature type="transmembrane region" description="Helical" evidence="1">
    <location>
        <begin position="33"/>
        <end position="59"/>
    </location>
</feature>
<dbReference type="InterPro" id="IPR040853">
    <property type="entry name" value="RapA2_cadherin-like"/>
</dbReference>
<protein>
    <recommendedName>
        <fullName evidence="6">Cadherin domain-containing protein</fullName>
    </recommendedName>
</protein>
<dbReference type="InterPro" id="IPR016186">
    <property type="entry name" value="C-type_lectin-like/link_sf"/>
</dbReference>
<evidence type="ECO:0000313" key="5">
    <source>
        <dbReference type="Proteomes" id="UP000444721"/>
    </source>
</evidence>
<dbReference type="InterPro" id="IPR016187">
    <property type="entry name" value="CTDL_fold"/>
</dbReference>
<evidence type="ECO:0008006" key="6">
    <source>
        <dbReference type="Google" id="ProtNLM"/>
    </source>
</evidence>
<dbReference type="Pfam" id="PF00059">
    <property type="entry name" value="Lectin_C"/>
    <property type="match status" value="1"/>
</dbReference>
<dbReference type="Pfam" id="PF17963">
    <property type="entry name" value="Big_9"/>
    <property type="match status" value="18"/>
</dbReference>
<sequence length="3547" mass="379153">MPEQITLGSTTAARKVVGLNISLLKGGTITQTIVGGIVSGLVVVSVVATIIMVTVGAGYEPPKLTPDHLQAFKHVSYIINPLINDVDPKANNLTLVNITQPSFGTAKLIGGNRVQYISNKYYSGNDSFEYTVYNGYAFASSVITIEVLNRPPEAIPIHVKVSKNSKNNVIDLFNYVSDSGAKINDIDDDILTIVKVGNTTVKNSQVNIVDSLYLTYTPPTGFNDIDSFEYTITDQNTTVSQTITVEVINDPPVATPDDITVPKNKISSLNLLSNDYDINNDHIFILGNMSGSGSKGTVVFSDDGLKAQYIPPADTNVFIDSFEYTISDGSKMSSTYVFVRVKNTPPFSPDQNITIPKNSANNNIPLSYDEKDILDIVTMTIVQKPVKGTFQLQQISSINPVNYLGQQWMNVRLNTYNLIYTPQSGMVYADVVKIKVDDGYDSMIATLTLNVVNTPPITVNDTIVCEKNKQVTLNVVENDYDLNGDTILLSTDPSDWVLSENNATVSRVNNSVLQYTAKPGFLGKDVATYVVTDSNSDGSTVGVLKATGYVNVQVVNTPPVALDKTFTVPKGVLSTLDALQGDYDPNSDPVDFNSTTAVIVTPAGVSVSLNTTSQPRNMLDYPALDAVYQDKFNYVIRDVDGATASAVVTVNVVNTAPMAFDDSATTKWNRSVVIPVLANDFDQNPADRFKLLVKTITPVSVSGGTASSFDGGKSILFTPEPGFVGTYTFKYNITDSDLESNAATVVVTMINNAPTTSDAAATTHWRDSSVIVPVLDTSSDVDSDPLHIASVTQPQKGSVSIVKLGDGSDALKYQISASQAFVGEETMTFVVSDYSKTASATLKVTVTNTNPVAQDDAVTLHWSTPSLTIPVLSNDKDDNNDPIYIKDVNLPTPFYGSCVKTESDSKLLFSPTAQSKGYQIVTYTITDGQGVSAPANVGFNVTNANKPSDTTISKSVHWSTQTVGTKITLFSQARDADGDLLSIDIANSPVQSPASGSLNMSNGDANNLPYVIYKQQAGFKGDDVFKVKVTDGADSAVYTVNMNVYNHAPVLTAASTSGHFNVFSSGFTVDALQLTKATDLDPEDTLSLVSITPSQYVTQNGNQITFLPVAPFTGTTVYTIGISDGFETTNTTWTVTVQNVAPVASVFPTTIHWSKGSEVIDVLASLNDADGDAVNITSVSSPSSVHGTPSIIVAGKQFIKWTLPSPTVSMLGSTSFTVQFTDGWATNSATYAVTVQNNAPTAVDLPVSLHWSRYATGVLINVMSGASDSDSQDTITFASTPFSSPSHGTVELSGSDKLLYKPTPAYVGGDSFTYSLTDGLQSVTKTVTITVQDQLPVCSADSISIHWNTSYVDISVLGNDSDPDTEDSPKIKIGSLSTPSQGSVSLQSDTLGVIRYTPATVPTLTLGTKTFTYICTDGAKDSLNPALVSVSITNAHQPSTPTLSNTIHWRDALNGISYSPYSAVTDADGDAITLSLGSTNDGNSYSIEGASGTVQSVKFIKTIPFKGIQTCTYSLSDGFSTASSSITTTVTNAIPTAQDINLKYHWSLIGTGLTINLIQYSNDGDLADIAFLKVNSVSSSNRYGNCVSINSDGTSVLYKPTNLVAGEDFFYYNITDGLDISITYKVSVNITSTTANPSDQVYDVHWRAYATPVVFPVLQNISSNGDVLNIDSISQAPNQGGSATITDAQTTITYSPLQGFVGTETFIVRYRLGLTYSLITVTVNVYDNAPTGTTKVVTTHWRTPVSINLILNATDADSADLPYLTATSATTPSKGSVGSISSGSITYTPETTVGAFIGTATFSYKIYDGKLYSSAIPVSVVVTNSAPVSGSKSMNVLWSDFVNGMDVSVLTLSPVDSDPNGDPIRVKSFGSISRGTISPKTGNSNIAVVKGVTGEKYLGPVTFSYVVTDDSANGDVTSSVNLNIYNNKPVANPDSFTTHWNVAFVDIDVLANDNDPDSNTLSITNVYGSSATTAPTITGGKIRYYPRTAAVGSVDTFKYELSDGVQTSEGTVSVNVTNTKPTTQSYSQSVAWSVAKNGLTFNVVQNSNDANGDALSLVGYSSITSDQGTLSTVGSGSSAQIRFVPTIGFTGSVTQIVFTITDQRATVTGTIDITILNNPPVINTAAFSYHWRQALQSNTINLATRYSDADSDFVNTTQVTSAGLGNIYLSAVNTVTYKLSSAWKGSDSFSVLVTDGWATKTSTFPVTVTNNVPVVYDITINVQHTAASSINIPILTRSDALKPTDADAADSNLLTVSTYTSPAVGTLSYSSGAFTYQNPQGNLQTKTFTYTVSDGFETVTKTITINILDQAPTANAVSKTSHWRSVQSGWDLNMITESSAADADGDTLTISAYTQPQSGAGTIVRKSGSLTNLIYTPPAGVAPLTATFKFTISDGSLTVEKDCQITLTNTAPVANPDVLIKSWKQTTFTMTPLTNDVDANSDPITISSVDTVSRNRGAALTLSSDKTSITYNYAGSGATGNDTISYTITDGAATSTSSITIVFTNAEPVVTSFSKVVKWNSNFVENSLLSRCSDSDGDTVTFTGVVQGTLGNTVVNDATVGKITYTPNLAITFTNKPSGSRWEAYDTVTFKCTDGLAEKSGTISVTIWNTPPQGSDKSGNFNRQYSNPVVLIPFSTLLTGASDADSDSLTISSVQMYSGSDSSSSVMIDSGNVKFTYGQQFVGTQKFYFSISDGQLSTTYTYTITIVNSFTCMDYTITTTKDSASTQFEDSLKADWAAQFGSEPITISISNTATLNSVGTITTVNGKLTYTPNARRSCSGNACYASFVVRNQASQTATCKLFVNQPNKTPVASNWEYEFSIRRDGNDVRTFDYIKDTGAQDPDTQDSLAISITDPGTCASASTSLSIVNNKISFTRANTFFDQRCTLTLSVTDNDLSAPSSVSVTVGIKAISSPPIAVNDEFSTKYNTLIDVAASSLLLNDYDPLGGTFEFLNIYCPDSTYCKNGVPVILNPLDSPNSRIIRVSPRIGSCEAEKIQYRIRSLQDGTTATADITIKYTDCVCSKVFDLIFVLDGSGSISDTNWRNMRYFVNNITSGFNVGPDATRIGIVQYSYTSSLHLSVASGTSKAIVTNTMNSIAQLRSSTATMRGINTGIADMVSAGRPSVTDKLFIHITDGESNFPCDCSECAQESATCVSPRFPAMDCNACDWQNATSKCQPCAEATVRSSEINSWKPGNPNNPEPSKSWNYRQLAIGIGVGVTSSFGMMQIQKMNYDPLKFFLVDWNDLTNIYGKVIDEACNTIPTSATYLKRPISDFDYTITTSRSVATRRVFDVDYFSTTFTYSITVPSTSYMGAVTRFAIANTIDSFSYNSYSPSFPVYLGKDIISGLSGFIWESLPNSNIVPKGSTTSFSVSVCGNIAATNVNFTVVGASTYAVSQIQGPSSSSCTYFPPAAEDVTKRVTSCTSTRCLLRTQFTDFLNYDQGVAVCKKWNPNATPVTIKSAAEKTEVMNIAGGFDFFIGLFYSYTQGWKWVDGTSLSYTDWKVGNPNNNSPTNYNDLNVVSIGSSSGQWDDSPSIYKYKTVVCQYKL</sequence>
<dbReference type="NCBIfam" id="NF012211">
    <property type="entry name" value="tand_rpt_95"/>
    <property type="match status" value="6"/>
</dbReference>
<dbReference type="PANTHER" id="PTHR24020">
    <property type="entry name" value="COLLAGEN ALPHA"/>
    <property type="match status" value="1"/>
</dbReference>
<feature type="domain" description="VWFA" evidence="3">
    <location>
        <begin position="3026"/>
        <end position="3252"/>
    </location>
</feature>
<comment type="caution">
    <text evidence="4">The sequence shown here is derived from an EMBL/GenBank/DDBJ whole genome shotgun (WGS) entry which is preliminary data.</text>
</comment>
<keyword evidence="1" id="KW-0472">Membrane</keyword>
<dbReference type="Pfam" id="PF00092">
    <property type="entry name" value="VWA"/>
    <property type="match status" value="1"/>
</dbReference>
<dbReference type="CDD" id="cd00037">
    <property type="entry name" value="CLECT"/>
    <property type="match status" value="1"/>
</dbReference>
<dbReference type="VEuPathDB" id="AmoebaDB:NF0022730"/>
<dbReference type="InterPro" id="IPR002035">
    <property type="entry name" value="VWF_A"/>
</dbReference>
<evidence type="ECO:0000313" key="4">
    <source>
        <dbReference type="EMBL" id="KAF0972994.1"/>
    </source>
</evidence>
<dbReference type="Gene3D" id="2.60.40.2810">
    <property type="match status" value="2"/>
</dbReference>
<keyword evidence="5" id="KW-1185">Reference proteome</keyword>
<dbReference type="Gene3D" id="2.60.40.3440">
    <property type="match status" value="4"/>
</dbReference>
<dbReference type="Gene3D" id="3.10.100.10">
    <property type="entry name" value="Mannose-Binding Protein A, subunit A"/>
    <property type="match status" value="1"/>
</dbReference>
<dbReference type="Pfam" id="PF17803">
    <property type="entry name" value="Cadherin_4"/>
    <property type="match status" value="1"/>
</dbReference>
<dbReference type="SUPFAM" id="SSF53300">
    <property type="entry name" value="vWA-like"/>
    <property type="match status" value="1"/>
</dbReference>
<dbReference type="InterPro" id="IPR050525">
    <property type="entry name" value="ECM_Assembly_Org"/>
</dbReference>
<dbReference type="VEuPathDB" id="AmoebaDB:NF0100230"/>
<dbReference type="VEuPathDB" id="AmoebaDB:NF0022740"/>
<dbReference type="PANTHER" id="PTHR24020:SF84">
    <property type="entry name" value="VWFA DOMAIN-CONTAINING PROTEIN"/>
    <property type="match status" value="1"/>
</dbReference>
<dbReference type="SMART" id="SM00034">
    <property type="entry name" value="CLECT"/>
    <property type="match status" value="1"/>
</dbReference>
<dbReference type="SUPFAM" id="SSF56436">
    <property type="entry name" value="C-type lectin-like"/>
    <property type="match status" value="1"/>
</dbReference>
<organism evidence="4 5">
    <name type="scientific">Naegleria fowleri</name>
    <name type="common">Brain eating amoeba</name>
    <dbReference type="NCBI Taxonomy" id="5763"/>
    <lineage>
        <taxon>Eukaryota</taxon>
        <taxon>Discoba</taxon>
        <taxon>Heterolobosea</taxon>
        <taxon>Tetramitia</taxon>
        <taxon>Eutetramitia</taxon>
        <taxon>Vahlkampfiidae</taxon>
        <taxon>Naegleria</taxon>
    </lineage>
</organism>
<evidence type="ECO:0000256" key="1">
    <source>
        <dbReference type="SAM" id="Phobius"/>
    </source>
</evidence>
<dbReference type="Gene3D" id="3.40.50.410">
    <property type="entry name" value="von Willebrand factor, type A domain"/>
    <property type="match status" value="1"/>
</dbReference>
<dbReference type="InterPro" id="IPR001304">
    <property type="entry name" value="C-type_lectin-like"/>
</dbReference>
<dbReference type="VEuPathDB" id="AmoebaDB:NF0022750"/>
<gene>
    <name evidence="4" type="ORF">FDP41_008658</name>
</gene>
<dbReference type="GeneID" id="68115876"/>
<dbReference type="PROSITE" id="PS50041">
    <property type="entry name" value="C_TYPE_LECTIN_2"/>
    <property type="match status" value="1"/>
</dbReference>
<dbReference type="InterPro" id="IPR036465">
    <property type="entry name" value="vWFA_dom_sf"/>
</dbReference>
<dbReference type="VEuPathDB" id="AmoebaDB:NfTy_007800"/>
<dbReference type="OrthoDB" id="6132182at2759"/>
<dbReference type="PRINTS" id="PR00453">
    <property type="entry name" value="VWFADOMAIN"/>
</dbReference>
<dbReference type="RefSeq" id="XP_044557707.1">
    <property type="nucleotide sequence ID" value="XM_044712535.1"/>
</dbReference>
<reference evidence="4 5" key="1">
    <citation type="journal article" date="2019" name="Sci. Rep.">
        <title>Nanopore sequencing improves the draft genome of the human pathogenic amoeba Naegleria fowleri.</title>
        <authorList>
            <person name="Liechti N."/>
            <person name="Schurch N."/>
            <person name="Bruggmann R."/>
            <person name="Wittwer M."/>
        </authorList>
    </citation>
    <scope>NUCLEOTIDE SEQUENCE [LARGE SCALE GENOMIC DNA]</scope>
    <source>
        <strain evidence="4 5">ATCC 30894</strain>
    </source>
</reference>
<dbReference type="VEuPathDB" id="AmoebaDB:FDP41_008658"/>
<dbReference type="PROSITE" id="PS50234">
    <property type="entry name" value="VWFA"/>
    <property type="match status" value="1"/>
</dbReference>
<evidence type="ECO:0000259" key="3">
    <source>
        <dbReference type="PROSITE" id="PS50234"/>
    </source>
</evidence>
<keyword evidence="1" id="KW-1133">Transmembrane helix</keyword>
<keyword evidence="1" id="KW-0812">Transmembrane</keyword>
<dbReference type="SMART" id="SM00327">
    <property type="entry name" value="VWA"/>
    <property type="match status" value="1"/>
</dbReference>
<feature type="domain" description="C-type lectin" evidence="2">
    <location>
        <begin position="3423"/>
        <end position="3531"/>
    </location>
</feature>